<comment type="caution">
    <text evidence="2">The sequence shown here is derived from an EMBL/GenBank/DDBJ whole genome shotgun (WGS) entry which is preliminary data.</text>
</comment>
<gene>
    <name evidence="2" type="ORF">A2690_04620</name>
</gene>
<evidence type="ECO:0000313" key="2">
    <source>
        <dbReference type="EMBL" id="OGK14952.1"/>
    </source>
</evidence>
<feature type="region of interest" description="Disordered" evidence="1">
    <location>
        <begin position="1"/>
        <end position="34"/>
    </location>
</feature>
<evidence type="ECO:0000256" key="1">
    <source>
        <dbReference type="SAM" id="MobiDB-lite"/>
    </source>
</evidence>
<feature type="compositionally biased region" description="Pro residues" evidence="1">
    <location>
        <begin position="175"/>
        <end position="185"/>
    </location>
</feature>
<organism evidence="2 3">
    <name type="scientific">Candidatus Roizmanbacteria bacterium RIFCSPHIGHO2_01_FULL_39_12b</name>
    <dbReference type="NCBI Taxonomy" id="1802030"/>
    <lineage>
        <taxon>Bacteria</taxon>
        <taxon>Candidatus Roizmaniibacteriota</taxon>
    </lineage>
</organism>
<sequence length="185" mass="20322">MDDNKDNPTGASGVVTLEEPTVGDLANSATRNEEPKYANYKSEWFRHHGATPVGTTLPTESFPVARNAQEYREEEARLGGIDPYPTSPPTPVIPPISPTMEQVKANWASLPEVEKAKYQAEAAVAAADLARKQALTLEQQRNKGFFGWLRSLFSRKSEPVTEKKVESHSDQAPAPQQPVPEPTVI</sequence>
<dbReference type="EMBL" id="MFZF01000038">
    <property type="protein sequence ID" value="OGK14952.1"/>
    <property type="molecule type" value="Genomic_DNA"/>
</dbReference>
<feature type="region of interest" description="Disordered" evidence="1">
    <location>
        <begin position="71"/>
        <end position="97"/>
    </location>
</feature>
<name>A0A1F7G8I5_9BACT</name>
<dbReference type="Proteomes" id="UP000178372">
    <property type="component" value="Unassembled WGS sequence"/>
</dbReference>
<feature type="compositionally biased region" description="Pro residues" evidence="1">
    <location>
        <begin position="85"/>
        <end position="97"/>
    </location>
</feature>
<dbReference type="AlphaFoldDB" id="A0A1F7G8I5"/>
<protein>
    <submittedName>
        <fullName evidence="2">Uncharacterized protein</fullName>
    </submittedName>
</protein>
<evidence type="ECO:0000313" key="3">
    <source>
        <dbReference type="Proteomes" id="UP000178372"/>
    </source>
</evidence>
<accession>A0A1F7G8I5</accession>
<feature type="region of interest" description="Disordered" evidence="1">
    <location>
        <begin position="157"/>
        <end position="185"/>
    </location>
</feature>
<reference evidence="2 3" key="1">
    <citation type="journal article" date="2016" name="Nat. Commun.">
        <title>Thousands of microbial genomes shed light on interconnected biogeochemical processes in an aquifer system.</title>
        <authorList>
            <person name="Anantharaman K."/>
            <person name="Brown C.T."/>
            <person name="Hug L.A."/>
            <person name="Sharon I."/>
            <person name="Castelle C.J."/>
            <person name="Probst A.J."/>
            <person name="Thomas B.C."/>
            <person name="Singh A."/>
            <person name="Wilkins M.J."/>
            <person name="Karaoz U."/>
            <person name="Brodie E.L."/>
            <person name="Williams K.H."/>
            <person name="Hubbard S.S."/>
            <person name="Banfield J.F."/>
        </authorList>
    </citation>
    <scope>NUCLEOTIDE SEQUENCE [LARGE SCALE GENOMIC DNA]</scope>
</reference>
<feature type="compositionally biased region" description="Basic and acidic residues" evidence="1">
    <location>
        <begin position="157"/>
        <end position="169"/>
    </location>
</feature>
<proteinExistence type="predicted"/>